<name>A0ABQ7UUF8_SOLTU</name>
<protein>
    <submittedName>
        <fullName evidence="2">Uncharacterized protein</fullName>
    </submittedName>
</protein>
<organism evidence="2 3">
    <name type="scientific">Solanum tuberosum</name>
    <name type="common">Potato</name>
    <dbReference type="NCBI Taxonomy" id="4113"/>
    <lineage>
        <taxon>Eukaryota</taxon>
        <taxon>Viridiplantae</taxon>
        <taxon>Streptophyta</taxon>
        <taxon>Embryophyta</taxon>
        <taxon>Tracheophyta</taxon>
        <taxon>Spermatophyta</taxon>
        <taxon>Magnoliopsida</taxon>
        <taxon>eudicotyledons</taxon>
        <taxon>Gunneridae</taxon>
        <taxon>Pentapetalae</taxon>
        <taxon>asterids</taxon>
        <taxon>lamiids</taxon>
        <taxon>Solanales</taxon>
        <taxon>Solanaceae</taxon>
        <taxon>Solanoideae</taxon>
        <taxon>Solaneae</taxon>
        <taxon>Solanum</taxon>
    </lineage>
</organism>
<evidence type="ECO:0000313" key="3">
    <source>
        <dbReference type="Proteomes" id="UP000826656"/>
    </source>
</evidence>
<reference evidence="2 3" key="1">
    <citation type="journal article" date="2021" name="bioRxiv">
        <title>Chromosome-scale and haplotype-resolved genome assembly of a tetraploid potato cultivar.</title>
        <authorList>
            <person name="Sun H."/>
            <person name="Jiao W.-B."/>
            <person name="Krause K."/>
            <person name="Campoy J.A."/>
            <person name="Goel M."/>
            <person name="Folz-Donahue K."/>
            <person name="Kukat C."/>
            <person name="Huettel B."/>
            <person name="Schneeberger K."/>
        </authorList>
    </citation>
    <scope>NUCLEOTIDE SEQUENCE [LARGE SCALE GENOMIC DNA]</scope>
    <source>
        <strain evidence="2">SolTubOtavaFocal</strain>
        <tissue evidence="2">Leaves</tissue>
    </source>
</reference>
<gene>
    <name evidence="2" type="ORF">KY290_025747</name>
</gene>
<evidence type="ECO:0000256" key="1">
    <source>
        <dbReference type="SAM" id="Phobius"/>
    </source>
</evidence>
<keyword evidence="1" id="KW-1133">Transmembrane helix</keyword>
<keyword evidence="1" id="KW-0472">Membrane</keyword>
<comment type="caution">
    <text evidence="2">The sequence shown here is derived from an EMBL/GenBank/DDBJ whole genome shotgun (WGS) entry which is preliminary data.</text>
</comment>
<dbReference type="Proteomes" id="UP000826656">
    <property type="component" value="Unassembled WGS sequence"/>
</dbReference>
<keyword evidence="3" id="KW-1185">Reference proteome</keyword>
<evidence type="ECO:0000313" key="2">
    <source>
        <dbReference type="EMBL" id="KAH0755477.1"/>
    </source>
</evidence>
<sequence>MNRKRNVDRPKKTAFRALTFESISCNKGQPERSTCAFELRPLAAQNELIRDQQVFRKAERLTEMLEERLPLVYRRNALNARGQGSSRRDPFLFTCAGGGEVGACVLALGGWVFRGDSKHDFLRNDFFFSYDFSSYRGETKRVDWLVFPIISSNDRRGSKIGTFDQGELNKVETKMMDIPRKIEEDE</sequence>
<dbReference type="EMBL" id="JAIVGD010000018">
    <property type="protein sequence ID" value="KAH0755477.1"/>
    <property type="molecule type" value="Genomic_DNA"/>
</dbReference>
<proteinExistence type="predicted"/>
<accession>A0ABQ7UUF8</accession>
<keyword evidence="1" id="KW-0812">Transmembrane</keyword>
<feature type="transmembrane region" description="Helical" evidence="1">
    <location>
        <begin position="91"/>
        <end position="113"/>
    </location>
</feature>